<dbReference type="InterPro" id="IPR029046">
    <property type="entry name" value="LolA/LolB/LppX"/>
</dbReference>
<organism evidence="2 3">
    <name type="scientific">Microlunatus flavus</name>
    <dbReference type="NCBI Taxonomy" id="1036181"/>
    <lineage>
        <taxon>Bacteria</taxon>
        <taxon>Bacillati</taxon>
        <taxon>Actinomycetota</taxon>
        <taxon>Actinomycetes</taxon>
        <taxon>Propionibacteriales</taxon>
        <taxon>Propionibacteriaceae</taxon>
        <taxon>Microlunatus</taxon>
    </lineage>
</organism>
<dbReference type="Gene3D" id="2.50.20.10">
    <property type="entry name" value="Lipoprotein localisation LolA/LolB/LppX"/>
    <property type="match status" value="1"/>
</dbReference>
<sequence>MQTLTMRTFTARPALRWLVPLAVLLVVLATFLATTRASAKAPLPEISAQDLLVKVADAKVDGLSGTVVQNADLGIPAIPGGSDSAGGKLTSLLSGSHSMRVWYGAPDQARVAVNDEYAETDVIADGSTVWTYDSRAKKATKTTLPADAKADESQRKAPAGAPQTPQDAAKEILAKITPTTDVRVDPEVSVAGRAAYDLVLTPRDSASLVKQVRVAVDGENYTPLRVQVFGPDDKVALDVSYTDITFGQPDARMFAFNPPEGTKVTQKAAPERKEPTAAQKKELQSRKAQADRDTTTVGEGWSTVVITKLPSDATGSSNATLKGFLGQLKPVSGSWGTGRELDGTIVTAILTDDGRLAVGAVGADVVSQALAR</sequence>
<dbReference type="Proteomes" id="UP000198504">
    <property type="component" value="Unassembled WGS sequence"/>
</dbReference>
<feature type="region of interest" description="Disordered" evidence="1">
    <location>
        <begin position="260"/>
        <end position="294"/>
    </location>
</feature>
<feature type="region of interest" description="Disordered" evidence="1">
    <location>
        <begin position="140"/>
        <end position="167"/>
    </location>
</feature>
<dbReference type="InterPro" id="IPR052944">
    <property type="entry name" value="Sporulation_related"/>
</dbReference>
<dbReference type="SUPFAM" id="SSF89392">
    <property type="entry name" value="Prokaryotic lipoproteins and lipoprotein localization factors"/>
    <property type="match status" value="1"/>
</dbReference>
<name>A0A1H9ME31_9ACTN</name>
<dbReference type="EMBL" id="FOFA01000010">
    <property type="protein sequence ID" value="SER21904.1"/>
    <property type="molecule type" value="Genomic_DNA"/>
</dbReference>
<accession>A0A1H9ME31</accession>
<protein>
    <submittedName>
        <fullName evidence="2">Outer membrane lipoprotein-sorting protein</fullName>
    </submittedName>
</protein>
<feature type="compositionally biased region" description="Basic and acidic residues" evidence="1">
    <location>
        <begin position="269"/>
        <end position="294"/>
    </location>
</feature>
<reference evidence="3" key="1">
    <citation type="submission" date="2016-10" db="EMBL/GenBank/DDBJ databases">
        <authorList>
            <person name="Varghese N."/>
            <person name="Submissions S."/>
        </authorList>
    </citation>
    <scope>NUCLEOTIDE SEQUENCE [LARGE SCALE GENOMIC DNA]</scope>
    <source>
        <strain evidence="3">CGMCC 4.6856</strain>
    </source>
</reference>
<keyword evidence="2" id="KW-0449">Lipoprotein</keyword>
<proteinExistence type="predicted"/>
<dbReference type="CDD" id="cd16325">
    <property type="entry name" value="LolA"/>
    <property type="match status" value="1"/>
</dbReference>
<dbReference type="InterPro" id="IPR004564">
    <property type="entry name" value="OM_lipoprot_carrier_LolA-like"/>
</dbReference>
<dbReference type="PANTHER" id="PTHR37507">
    <property type="entry name" value="SPORULATION PROTEIN YDCC"/>
    <property type="match status" value="1"/>
</dbReference>
<evidence type="ECO:0000256" key="1">
    <source>
        <dbReference type="SAM" id="MobiDB-lite"/>
    </source>
</evidence>
<dbReference type="STRING" id="1036181.SAMN05421756_11087"/>
<dbReference type="AlphaFoldDB" id="A0A1H9ME31"/>
<keyword evidence="3" id="KW-1185">Reference proteome</keyword>
<dbReference type="PANTHER" id="PTHR37507:SF2">
    <property type="entry name" value="SPORULATION PROTEIN YDCC"/>
    <property type="match status" value="1"/>
</dbReference>
<gene>
    <name evidence="2" type="ORF">SAMN05421756_11087</name>
</gene>
<evidence type="ECO:0000313" key="2">
    <source>
        <dbReference type="EMBL" id="SER21904.1"/>
    </source>
</evidence>
<evidence type="ECO:0000313" key="3">
    <source>
        <dbReference type="Proteomes" id="UP000198504"/>
    </source>
</evidence>